<organism evidence="2 3">
    <name type="scientific">Robiginitalea biformata (strain ATCC BAA-864 / DSM 15991 / KCTC 12146 / HTCC2501)</name>
    <dbReference type="NCBI Taxonomy" id="313596"/>
    <lineage>
        <taxon>Bacteria</taxon>
        <taxon>Pseudomonadati</taxon>
        <taxon>Bacteroidota</taxon>
        <taxon>Flavobacteriia</taxon>
        <taxon>Flavobacteriales</taxon>
        <taxon>Flavobacteriaceae</taxon>
        <taxon>Robiginitalea</taxon>
    </lineage>
</organism>
<proteinExistence type="predicted"/>
<keyword evidence="3" id="KW-1185">Reference proteome</keyword>
<sequence>MPATDRKITWYALGGVAAGVFLLLVYYHMDPEGGSFPACPFHQLTGLLCTGCGSQRALHDLTRLDLGGAFGHNLLFPPAVLLLGWHGTERVVRNFGKRFPNSPLDHPRAPWVVLALVLLFTVLRNLPWEPFRFLAP</sequence>
<feature type="transmembrane region" description="Helical" evidence="1">
    <location>
        <begin position="9"/>
        <end position="27"/>
    </location>
</feature>
<feature type="transmembrane region" description="Helical" evidence="1">
    <location>
        <begin position="69"/>
        <end position="88"/>
    </location>
</feature>
<protein>
    <recommendedName>
        <fullName evidence="4">DUF2752 domain-containing protein</fullName>
    </recommendedName>
</protein>
<dbReference type="STRING" id="313596.RB2501_11732"/>
<dbReference type="InterPro" id="IPR021215">
    <property type="entry name" value="DUF2752"/>
</dbReference>
<dbReference type="KEGG" id="rbi:RB2501_11732"/>
<accession>A4CMV3</accession>
<dbReference type="eggNOG" id="ENOG5032Y7G">
    <property type="taxonomic scope" value="Bacteria"/>
</dbReference>
<gene>
    <name evidence="2" type="ordered locus">RB2501_11732</name>
</gene>
<dbReference type="OrthoDB" id="9815897at2"/>
<feature type="transmembrane region" description="Helical" evidence="1">
    <location>
        <begin position="109"/>
        <end position="126"/>
    </location>
</feature>
<dbReference type="Proteomes" id="UP000009049">
    <property type="component" value="Chromosome"/>
</dbReference>
<dbReference type="AlphaFoldDB" id="A4CMV3"/>
<dbReference type="EMBL" id="CP001712">
    <property type="protein sequence ID" value="EAR14995.1"/>
    <property type="molecule type" value="Genomic_DNA"/>
</dbReference>
<reference evidence="2 3" key="1">
    <citation type="journal article" date="2009" name="J. Bacteriol.">
        <title>Complete genome sequence of Robiginitalea biformata HTCC2501.</title>
        <authorList>
            <person name="Oh H.M."/>
            <person name="Giovannoni S.J."/>
            <person name="Lee K."/>
            <person name="Ferriera S."/>
            <person name="Johnson J."/>
            <person name="Cho J.C."/>
        </authorList>
    </citation>
    <scope>NUCLEOTIDE SEQUENCE [LARGE SCALE GENOMIC DNA]</scope>
    <source>
        <strain evidence="3">ATCC BAA-864 / HTCC2501 / KCTC 12146</strain>
    </source>
</reference>
<evidence type="ECO:0000256" key="1">
    <source>
        <dbReference type="SAM" id="Phobius"/>
    </source>
</evidence>
<dbReference type="RefSeq" id="WP_015754316.1">
    <property type="nucleotide sequence ID" value="NC_013222.1"/>
</dbReference>
<keyword evidence="1" id="KW-0472">Membrane</keyword>
<dbReference type="Pfam" id="PF10825">
    <property type="entry name" value="DUF2752"/>
    <property type="match status" value="1"/>
</dbReference>
<evidence type="ECO:0008006" key="4">
    <source>
        <dbReference type="Google" id="ProtNLM"/>
    </source>
</evidence>
<evidence type="ECO:0000313" key="2">
    <source>
        <dbReference type="EMBL" id="EAR14995.1"/>
    </source>
</evidence>
<keyword evidence="1" id="KW-0812">Transmembrane</keyword>
<name>A4CMV3_ROBBH</name>
<dbReference type="HOGENOM" id="CLU_098258_1_0_10"/>
<evidence type="ECO:0000313" key="3">
    <source>
        <dbReference type="Proteomes" id="UP000009049"/>
    </source>
</evidence>
<keyword evidence="1" id="KW-1133">Transmembrane helix</keyword>